<dbReference type="PANTHER" id="PTHR35567">
    <property type="entry name" value="MALATE DEHYDROGENASE (AFU_ORTHOLOGUE AFUA_2G13800)"/>
    <property type="match status" value="1"/>
</dbReference>
<keyword evidence="3" id="KW-1185">Reference proteome</keyword>
<proteinExistence type="predicted"/>
<evidence type="ECO:0000256" key="1">
    <source>
        <dbReference type="SAM" id="SignalP"/>
    </source>
</evidence>
<accession>A0ABW5G1S3</accession>
<dbReference type="Pfam" id="PF11937">
    <property type="entry name" value="DUF3455"/>
    <property type="match status" value="1"/>
</dbReference>
<dbReference type="Proteomes" id="UP001597417">
    <property type="component" value="Unassembled WGS sequence"/>
</dbReference>
<sequence>MKKRKMLVGLLTAALATVAAAGTASAAHSDGPVPKEVQVPDGARQIVAMHGHGVQKYQCADGKWSLLEPDAILEEHGVAKILHTRGPVWTSVVDGSSVQAKAIGTSAVDNAIPQLLLQATSHSGAGLLADVGYIQRLHTSGGVAPTGSCTADQAPVSVPYQAEYVFWTDVTAPSGN</sequence>
<evidence type="ECO:0000313" key="3">
    <source>
        <dbReference type="Proteomes" id="UP001597417"/>
    </source>
</evidence>
<gene>
    <name evidence="2" type="ORF">ACFSXZ_33290</name>
</gene>
<keyword evidence="1" id="KW-0732">Signal</keyword>
<evidence type="ECO:0000313" key="2">
    <source>
        <dbReference type="EMBL" id="MFD2421215.1"/>
    </source>
</evidence>
<feature type="signal peptide" evidence="1">
    <location>
        <begin position="1"/>
        <end position="26"/>
    </location>
</feature>
<feature type="chain" id="PRO_5046244139" evidence="1">
    <location>
        <begin position="27"/>
        <end position="176"/>
    </location>
</feature>
<organism evidence="2 3">
    <name type="scientific">Amycolatopsis pigmentata</name>
    <dbReference type="NCBI Taxonomy" id="450801"/>
    <lineage>
        <taxon>Bacteria</taxon>
        <taxon>Bacillati</taxon>
        <taxon>Actinomycetota</taxon>
        <taxon>Actinomycetes</taxon>
        <taxon>Pseudonocardiales</taxon>
        <taxon>Pseudonocardiaceae</taxon>
        <taxon>Amycolatopsis</taxon>
    </lineage>
</organism>
<dbReference type="InterPro" id="IPR021851">
    <property type="entry name" value="DUF3455"/>
</dbReference>
<dbReference type="RefSeq" id="WP_378269671.1">
    <property type="nucleotide sequence ID" value="NZ_JBHUKR010000021.1"/>
</dbReference>
<comment type="caution">
    <text evidence="2">The sequence shown here is derived from an EMBL/GenBank/DDBJ whole genome shotgun (WGS) entry which is preliminary data.</text>
</comment>
<protein>
    <submittedName>
        <fullName evidence="2">DUF3455 domain-containing protein</fullName>
    </submittedName>
</protein>
<dbReference type="EMBL" id="JBHUKR010000021">
    <property type="protein sequence ID" value="MFD2421215.1"/>
    <property type="molecule type" value="Genomic_DNA"/>
</dbReference>
<name>A0ABW5G1S3_9PSEU</name>
<dbReference type="PANTHER" id="PTHR35567:SF1">
    <property type="entry name" value="CONSERVED FUNGAL PROTEIN (AFU_ORTHOLOGUE AFUA_1G14230)"/>
    <property type="match status" value="1"/>
</dbReference>
<reference evidence="3" key="1">
    <citation type="journal article" date="2019" name="Int. J. Syst. Evol. Microbiol.">
        <title>The Global Catalogue of Microorganisms (GCM) 10K type strain sequencing project: providing services to taxonomists for standard genome sequencing and annotation.</title>
        <authorList>
            <consortium name="The Broad Institute Genomics Platform"/>
            <consortium name="The Broad Institute Genome Sequencing Center for Infectious Disease"/>
            <person name="Wu L."/>
            <person name="Ma J."/>
        </authorList>
    </citation>
    <scope>NUCLEOTIDE SEQUENCE [LARGE SCALE GENOMIC DNA]</scope>
    <source>
        <strain evidence="3">CGMCC 4.7645</strain>
    </source>
</reference>